<feature type="transmembrane region" description="Helical" evidence="1">
    <location>
        <begin position="7"/>
        <end position="27"/>
    </location>
</feature>
<keyword evidence="1" id="KW-0472">Membrane</keyword>
<proteinExistence type="predicted"/>
<name>A0A931SDK2_9BACT</name>
<keyword evidence="1" id="KW-1133">Transmembrane helix</keyword>
<accession>A0A931SDK2</accession>
<reference evidence="2" key="1">
    <citation type="submission" date="2020-07" db="EMBL/GenBank/DDBJ databases">
        <title>Huge and variable diversity of episymbiotic CPR bacteria and DPANN archaea in groundwater ecosystems.</title>
        <authorList>
            <person name="He C.Y."/>
            <person name="Keren R."/>
            <person name="Whittaker M."/>
            <person name="Farag I.F."/>
            <person name="Doudna J."/>
            <person name="Cate J.H.D."/>
            <person name="Banfield J.F."/>
        </authorList>
    </citation>
    <scope>NUCLEOTIDE SEQUENCE</scope>
    <source>
        <strain evidence="2">NC_groundwater_193_Ag_S-0.1um_51_7</strain>
    </source>
</reference>
<dbReference type="EMBL" id="JACOZA010000028">
    <property type="protein sequence ID" value="MBI2096733.1"/>
    <property type="molecule type" value="Genomic_DNA"/>
</dbReference>
<gene>
    <name evidence="2" type="ORF">HYT40_01075</name>
</gene>
<evidence type="ECO:0008006" key="4">
    <source>
        <dbReference type="Google" id="ProtNLM"/>
    </source>
</evidence>
<evidence type="ECO:0000313" key="2">
    <source>
        <dbReference type="EMBL" id="MBI2096733.1"/>
    </source>
</evidence>
<dbReference type="Proteomes" id="UP000724148">
    <property type="component" value="Unassembled WGS sequence"/>
</dbReference>
<evidence type="ECO:0000256" key="1">
    <source>
        <dbReference type="SAM" id="Phobius"/>
    </source>
</evidence>
<protein>
    <recommendedName>
        <fullName evidence="4">Bacterial spore germination immunoglobulin-like domain-containing protein</fullName>
    </recommendedName>
</protein>
<sequence length="367" mass="39469">MSGRRLLFILVLIGIFMLGVWLVQVVLRSNTNGGGNIGEPGTIRGVVSTLLPSGKVIVVKKDDGSEVLVSLSGASAITSEAGEAIFYQDVEVGMPISAAGIRGDKDNVLIPSLVTVKTAYAHNGKMVAKAPLLHYEYFSLHYSPKDWDVGAAPNELRHAAIPGCKFAAGATDAETRSSWKSLTLERKIGGNVFKDTRYTENGNPVYRTIVLEDAGLKYGLANSGLFGSYIFRVSYDEPMPDAVLTACLRAVDQVLGTFVLRNASERILVTEPQSPIRVGGSERVTVSGMARPSDNSIEIVVVDENERILWRTSAVVNVSEGRAFGSFRVSGGPFIGIAKAVQLRVFQYSLSDGNPTDTVKLPMEIQS</sequence>
<organism evidence="2 3">
    <name type="scientific">Candidatus Sungiibacteriota bacterium</name>
    <dbReference type="NCBI Taxonomy" id="2750080"/>
    <lineage>
        <taxon>Bacteria</taxon>
        <taxon>Candidatus Sungiibacteriota</taxon>
    </lineage>
</organism>
<keyword evidence="1" id="KW-0812">Transmembrane</keyword>
<dbReference type="AlphaFoldDB" id="A0A931SDK2"/>
<comment type="caution">
    <text evidence="2">The sequence shown here is derived from an EMBL/GenBank/DDBJ whole genome shotgun (WGS) entry which is preliminary data.</text>
</comment>
<evidence type="ECO:0000313" key="3">
    <source>
        <dbReference type="Proteomes" id="UP000724148"/>
    </source>
</evidence>